<keyword evidence="3" id="KW-1185">Reference proteome</keyword>
<dbReference type="InterPro" id="IPR029357">
    <property type="entry name" value="SPATA7"/>
</dbReference>
<dbReference type="PANTHER" id="PTHR14917">
    <property type="entry name" value="SPERMATOGENESIS-ASSOCIATED PROTEIN 7"/>
    <property type="match status" value="1"/>
</dbReference>
<gene>
    <name evidence="2" type="ORF">CEUTPL_LOCUS6413</name>
</gene>
<dbReference type="GO" id="GO:0000226">
    <property type="term" value="P:microtubule cytoskeleton organization"/>
    <property type="evidence" value="ECO:0007669"/>
    <property type="project" value="TreeGrafter"/>
</dbReference>
<accession>A0A9P0GPK6</accession>
<dbReference type="PANTHER" id="PTHR14917:SF4">
    <property type="entry name" value="SPERMATOGENESIS-ASSOCIATED 7"/>
    <property type="match status" value="1"/>
</dbReference>
<feature type="compositionally biased region" description="Polar residues" evidence="1">
    <location>
        <begin position="41"/>
        <end position="64"/>
    </location>
</feature>
<dbReference type="GO" id="GO:0036064">
    <property type="term" value="C:ciliary basal body"/>
    <property type="evidence" value="ECO:0007669"/>
    <property type="project" value="TreeGrafter"/>
</dbReference>
<evidence type="ECO:0000256" key="1">
    <source>
        <dbReference type="SAM" id="MobiDB-lite"/>
    </source>
</evidence>
<sequence>MAMNNNLDKSIKGATNEKLRRIYTGSFTQKKKSFFVKRQDSLNTEGKSNQTDRPNTRRNSNATPETVFPPKSQSSTISKCEEMFKFNQKRRRVVTSSPDINAANLHLNLPISEFDQEESVPVSERSKGGSGSVPVSRRSGEGSGSVPVSRQLEGGSTLSGPEGCYKNVSAGWSNRAQSSEEHEYLMFLLRITEEIISNECYSNADIKRIFQANVELNKNRLNLRKMHIHIYNLCRELNIECEQYFNENNLGDLDASDSPPWNFQTSTKSHHFVMSDLVKNCQDCSVIRKSSLKQNDVYISDDIHMGNIGDGEPSYSDSIQKLLGKLSLGRVTECTEPASSTMSSSHPNHPIVTNVTETQDIDNFETFMEAIDSDRSLPNELLGFGETAEQANKESTSISLINLRESAINQDAQIANSKSCVEFIKNETIDNVPEKQDVESVNKFEKNEVEEIDEDIPATTKSNKISSNSSKIPVLITQSEENLVAELLQSKSTFQIADSKIAQTKSTPVINPDFVKTPTKSTIGTNTDLEKNSTKKTLEMKDFESIPVKHSIGINTNLEKPQTSAALGINTDSEIKSPKSTEIIESSMSKKTSLLSKASNIVNKSEKNVPESPIKITLQGSPNQEDFIMIKGPVYIYKPLLESEPKMIIFENNENSKSRRSSIDSQRSHRTFTVDNSHIFDPVDQEINETLTAKSRESVQTILAVNKTAFLSQNLLNSDYDLTPEKDDCENKYHYLMVDAQTSLSGVNLPESLLLNDEYLVKETSSSEDNYYVNFDSKMLENNYVIHRKLMSSISMPKLMLNSSRLINERGSNSENSGELDKLKKCASDLMTFDVPSQDSSLRSEGEATQNFASGIFWRKF</sequence>
<organism evidence="2 3">
    <name type="scientific">Ceutorhynchus assimilis</name>
    <name type="common">cabbage seed weevil</name>
    <dbReference type="NCBI Taxonomy" id="467358"/>
    <lineage>
        <taxon>Eukaryota</taxon>
        <taxon>Metazoa</taxon>
        <taxon>Ecdysozoa</taxon>
        <taxon>Arthropoda</taxon>
        <taxon>Hexapoda</taxon>
        <taxon>Insecta</taxon>
        <taxon>Pterygota</taxon>
        <taxon>Neoptera</taxon>
        <taxon>Endopterygota</taxon>
        <taxon>Coleoptera</taxon>
        <taxon>Polyphaga</taxon>
        <taxon>Cucujiformia</taxon>
        <taxon>Curculionidae</taxon>
        <taxon>Ceutorhynchinae</taxon>
        <taxon>Ceutorhynchus</taxon>
    </lineage>
</organism>
<dbReference type="Proteomes" id="UP001152799">
    <property type="component" value="Chromosome 3"/>
</dbReference>
<evidence type="ECO:0000313" key="2">
    <source>
        <dbReference type="EMBL" id="CAH1127627.1"/>
    </source>
</evidence>
<dbReference type="OrthoDB" id="6263678at2759"/>
<proteinExistence type="predicted"/>
<feature type="region of interest" description="Disordered" evidence="1">
    <location>
        <begin position="38"/>
        <end position="76"/>
    </location>
</feature>
<dbReference type="Pfam" id="PF15244">
    <property type="entry name" value="HSD3"/>
    <property type="match status" value="1"/>
</dbReference>
<dbReference type="EMBL" id="OU892279">
    <property type="protein sequence ID" value="CAH1127627.1"/>
    <property type="molecule type" value="Genomic_DNA"/>
</dbReference>
<feature type="region of interest" description="Disordered" evidence="1">
    <location>
        <begin position="116"/>
        <end position="160"/>
    </location>
</feature>
<protein>
    <submittedName>
        <fullName evidence="2">Uncharacterized protein</fullName>
    </submittedName>
</protein>
<evidence type="ECO:0000313" key="3">
    <source>
        <dbReference type="Proteomes" id="UP001152799"/>
    </source>
</evidence>
<dbReference type="AlphaFoldDB" id="A0A9P0GPK6"/>
<reference evidence="2" key="1">
    <citation type="submission" date="2022-01" db="EMBL/GenBank/DDBJ databases">
        <authorList>
            <person name="King R."/>
        </authorList>
    </citation>
    <scope>NUCLEOTIDE SEQUENCE</scope>
</reference>
<dbReference type="GO" id="GO:0005930">
    <property type="term" value="C:axoneme"/>
    <property type="evidence" value="ECO:0007669"/>
    <property type="project" value="TreeGrafter"/>
</dbReference>
<name>A0A9P0GPK6_9CUCU</name>